<dbReference type="EMBL" id="NIDE01000019">
    <property type="protein sequence ID" value="OWK35161.1"/>
    <property type="molecule type" value="Genomic_DNA"/>
</dbReference>
<gene>
    <name evidence="1" type="ORF">FRUB_10003</name>
</gene>
<dbReference type="AlphaFoldDB" id="A0A225D0P0"/>
<organism evidence="1 2">
    <name type="scientific">Fimbriiglobus ruber</name>
    <dbReference type="NCBI Taxonomy" id="1908690"/>
    <lineage>
        <taxon>Bacteria</taxon>
        <taxon>Pseudomonadati</taxon>
        <taxon>Planctomycetota</taxon>
        <taxon>Planctomycetia</taxon>
        <taxon>Gemmatales</taxon>
        <taxon>Gemmataceae</taxon>
        <taxon>Fimbriiglobus</taxon>
    </lineage>
</organism>
<dbReference type="Proteomes" id="UP000214646">
    <property type="component" value="Unassembled WGS sequence"/>
</dbReference>
<keyword evidence="2" id="KW-1185">Reference proteome</keyword>
<comment type="caution">
    <text evidence="1">The sequence shown here is derived from an EMBL/GenBank/DDBJ whole genome shotgun (WGS) entry which is preliminary data.</text>
</comment>
<reference evidence="2" key="1">
    <citation type="submission" date="2017-06" db="EMBL/GenBank/DDBJ databases">
        <title>Genome analysis of Fimbriiglobus ruber SP5, the first member of the order Planctomycetales with confirmed chitinolytic capability.</title>
        <authorList>
            <person name="Ravin N.V."/>
            <person name="Rakitin A.L."/>
            <person name="Ivanova A.A."/>
            <person name="Beletsky A.V."/>
            <person name="Kulichevskaya I.S."/>
            <person name="Mardanov A.V."/>
            <person name="Dedysh S.N."/>
        </authorList>
    </citation>
    <scope>NUCLEOTIDE SEQUENCE [LARGE SCALE GENOMIC DNA]</scope>
    <source>
        <strain evidence="2">SP5</strain>
    </source>
</reference>
<proteinExistence type="predicted"/>
<protein>
    <submittedName>
        <fullName evidence="1">Uncharacterized protein</fullName>
    </submittedName>
</protein>
<name>A0A225D0P0_9BACT</name>
<evidence type="ECO:0000313" key="2">
    <source>
        <dbReference type="Proteomes" id="UP000214646"/>
    </source>
</evidence>
<accession>A0A225D0P0</accession>
<sequence length="47" mass="5357">MGDGSFAWKKPWAGNQFSYVEEQDNRRLVNQVGALLGPVKHEERVPD</sequence>
<evidence type="ECO:0000313" key="1">
    <source>
        <dbReference type="EMBL" id="OWK35161.1"/>
    </source>
</evidence>